<sequence length="64" mass="7311">MVIFVEARSFFEMTEYVSQILSGRSLPSHPLCRYFANFFSLTMLKSTAFTASLMPINKLFHASP</sequence>
<dbReference type="Proteomes" id="UP000020766">
    <property type="component" value="Unassembled WGS sequence"/>
</dbReference>
<gene>
    <name evidence="1" type="ORF">AX13_15105</name>
</gene>
<proteinExistence type="predicted"/>
<keyword evidence="2" id="KW-1185">Reference proteome</keyword>
<comment type="caution">
    <text evidence="1">The sequence shown here is derived from an EMBL/GenBank/DDBJ whole genome shotgun (WGS) entry which is preliminary data.</text>
</comment>
<accession>A0A014MFT7</accession>
<reference evidence="1 2" key="1">
    <citation type="submission" date="2014-01" db="EMBL/GenBank/DDBJ databases">
        <title>Interspecies Systems Biology Uncovers Metabolites Affecting C. elegans Gene Expression and Life History Traits.</title>
        <authorList>
            <person name="Watson E."/>
            <person name="Macneil L.T."/>
            <person name="Ritter A.D."/>
            <person name="Yilmaz L.S."/>
            <person name="Rosebrock A.P."/>
            <person name="Caudy A.A."/>
            <person name="Walhout A.J."/>
        </authorList>
    </citation>
    <scope>NUCLEOTIDE SEQUENCE [LARGE SCALE GENOMIC DNA]</scope>
    <source>
        <strain evidence="1 2">DA1877</strain>
    </source>
</reference>
<protein>
    <submittedName>
        <fullName evidence="1">Uncharacterized protein</fullName>
    </submittedName>
</protein>
<evidence type="ECO:0000313" key="1">
    <source>
        <dbReference type="EMBL" id="EXU80586.1"/>
    </source>
</evidence>
<dbReference type="AlphaFoldDB" id="A0A014MFT7"/>
<organism evidence="1 2">
    <name type="scientific">Comamonas aquatica DA1877</name>
    <dbReference type="NCBI Taxonomy" id="1457173"/>
    <lineage>
        <taxon>Bacteria</taxon>
        <taxon>Pseudomonadati</taxon>
        <taxon>Pseudomonadota</taxon>
        <taxon>Betaproteobacteria</taxon>
        <taxon>Burkholderiales</taxon>
        <taxon>Comamonadaceae</taxon>
        <taxon>Comamonas</taxon>
    </lineage>
</organism>
<name>A0A014MFT7_9BURK</name>
<dbReference type="EMBL" id="JBOK01000006">
    <property type="protein sequence ID" value="EXU80586.1"/>
    <property type="molecule type" value="Genomic_DNA"/>
</dbReference>
<evidence type="ECO:0000313" key="2">
    <source>
        <dbReference type="Proteomes" id="UP000020766"/>
    </source>
</evidence>